<proteinExistence type="predicted"/>
<organism evidence="2">
    <name type="scientific">Anthurium amnicola</name>
    <dbReference type="NCBI Taxonomy" id="1678845"/>
    <lineage>
        <taxon>Eukaryota</taxon>
        <taxon>Viridiplantae</taxon>
        <taxon>Streptophyta</taxon>
        <taxon>Embryophyta</taxon>
        <taxon>Tracheophyta</taxon>
        <taxon>Spermatophyta</taxon>
        <taxon>Magnoliopsida</taxon>
        <taxon>Liliopsida</taxon>
        <taxon>Araceae</taxon>
        <taxon>Pothoideae</taxon>
        <taxon>Potheae</taxon>
        <taxon>Anthurium</taxon>
    </lineage>
</organism>
<reference evidence="2" key="1">
    <citation type="submission" date="2015-07" db="EMBL/GenBank/DDBJ databases">
        <title>Transcriptome Assembly of Anthurium amnicola.</title>
        <authorList>
            <person name="Suzuki J."/>
        </authorList>
    </citation>
    <scope>NUCLEOTIDE SEQUENCE</scope>
</reference>
<accession>A0A1D1XCB5</accession>
<dbReference type="GO" id="GO:0008374">
    <property type="term" value="F:O-acyltransferase activity"/>
    <property type="evidence" value="ECO:0007669"/>
    <property type="project" value="InterPro"/>
</dbReference>
<dbReference type="Pfam" id="PF02450">
    <property type="entry name" value="LCAT"/>
    <property type="match status" value="2"/>
</dbReference>
<dbReference type="EMBL" id="GDJX01027853">
    <property type="protein sequence ID" value="JAT40083.1"/>
    <property type="molecule type" value="Transcribed_RNA"/>
</dbReference>
<keyword evidence="2" id="KW-0012">Acyltransferase</keyword>
<dbReference type="PANTHER" id="PTHR11440">
    <property type="entry name" value="LECITHIN-CHOLESTEROL ACYLTRANSFERASE-RELATED"/>
    <property type="match status" value="1"/>
</dbReference>
<dbReference type="GO" id="GO:0006629">
    <property type="term" value="P:lipid metabolic process"/>
    <property type="evidence" value="ECO:0007669"/>
    <property type="project" value="InterPro"/>
</dbReference>
<dbReference type="SUPFAM" id="SSF53474">
    <property type="entry name" value="alpha/beta-Hydrolases"/>
    <property type="match status" value="1"/>
</dbReference>
<evidence type="ECO:0000256" key="1">
    <source>
        <dbReference type="SAM" id="SignalP"/>
    </source>
</evidence>
<gene>
    <name evidence="2" type="primary">LCAT1_1</name>
    <name evidence="2" type="ORF">g.123341</name>
</gene>
<feature type="non-terminal residue" evidence="2">
    <location>
        <position position="1"/>
    </location>
</feature>
<keyword evidence="2" id="KW-0808">Transferase</keyword>
<feature type="signal peptide" evidence="1">
    <location>
        <begin position="1"/>
        <end position="35"/>
    </location>
</feature>
<name>A0A1D1XCB5_9ARAE</name>
<dbReference type="Gene3D" id="3.40.50.1820">
    <property type="entry name" value="alpha/beta hydrolase"/>
    <property type="match status" value="2"/>
</dbReference>
<keyword evidence="1" id="KW-0732">Signal</keyword>
<dbReference type="InterPro" id="IPR003386">
    <property type="entry name" value="LACT/PDAT_acylTrfase"/>
</dbReference>
<dbReference type="InterPro" id="IPR029058">
    <property type="entry name" value="AB_hydrolase_fold"/>
</dbReference>
<feature type="chain" id="PRO_5008899374" evidence="1">
    <location>
        <begin position="36"/>
        <end position="502"/>
    </location>
</feature>
<protein>
    <submittedName>
        <fullName evidence="2">Lecithin-cholesterol acyltransferase-like 1</fullName>
    </submittedName>
</protein>
<dbReference type="AlphaFoldDB" id="A0A1D1XCB5"/>
<evidence type="ECO:0000313" key="2">
    <source>
        <dbReference type="EMBL" id="JAT40083.1"/>
    </source>
</evidence>
<sequence length="502" mass="53804">VGGKTGRGGGMGVTGASSILPPAILLLHLSLHVAGGDLHPLILVPGTGNSRIEARLTDAYLPSNSSLCGANRPEGWFRLWKDRRLLTEPAVRCFAEQMALHYDPDADDYHNTPGVETLASHFGSVEGFRHLDPEHMEGLSELATLLERLEKAGYRDGEDLFGAPYDFRHGLAADGHSSRVGTQFLRDLTALVEHASAANGGLPVVLVTHSLGCLFALHLLNRNPPQWRHRLVKHLVALGAPWGGAAAEAFVFASGDPLPGLESPSTLRAASRSYESNAWLLPSPKHFGGKPLVVTPRRNYSAMDLPEFLADVGCPEAVRPYRSRVLPVAGRWEPPGVPVTCVFGTGVPTPEVFLYGDGFEGAPEIVYGDGDGTVNMQSLLAVEEEWSGVPEQPLRVVKVPNATHGSILVHEVTWGVIMEQVSGDDDPHVRSSSPPPPSFLGGSVLFSSCSQLSVGICALLPLCVCVFFLAAGCELGDLDRSPLCKTRHMIAEAQNFRIKLGD</sequence>